<keyword evidence="1" id="KW-0732">Signal</keyword>
<evidence type="ECO:0000313" key="2">
    <source>
        <dbReference type="EMBL" id="OTG06472.1"/>
    </source>
</evidence>
<evidence type="ECO:0008006" key="4">
    <source>
        <dbReference type="Google" id="ProtNLM"/>
    </source>
</evidence>
<accession>A0A251T731</accession>
<gene>
    <name evidence="2" type="ORF">HannXRQ_Chr12g0386071</name>
</gene>
<evidence type="ECO:0000256" key="1">
    <source>
        <dbReference type="SAM" id="SignalP"/>
    </source>
</evidence>
<keyword evidence="3" id="KW-1185">Reference proteome</keyword>
<proteinExistence type="predicted"/>
<dbReference type="AlphaFoldDB" id="A0A251T731"/>
<evidence type="ECO:0000313" key="3">
    <source>
        <dbReference type="Proteomes" id="UP000215914"/>
    </source>
</evidence>
<sequence>MLFSWLTFCLYVQKSTVFEEFYMPGYTQNDTAHMTKHLSGCYALRFSQSFRMFCIPCGLNSEPSGREPTQAW</sequence>
<dbReference type="Proteomes" id="UP000215914">
    <property type="component" value="Chromosome 12"/>
</dbReference>
<reference evidence="3" key="1">
    <citation type="journal article" date="2017" name="Nature">
        <title>The sunflower genome provides insights into oil metabolism, flowering and Asterid evolution.</title>
        <authorList>
            <person name="Badouin H."/>
            <person name="Gouzy J."/>
            <person name="Grassa C.J."/>
            <person name="Murat F."/>
            <person name="Staton S.E."/>
            <person name="Cottret L."/>
            <person name="Lelandais-Briere C."/>
            <person name="Owens G.L."/>
            <person name="Carrere S."/>
            <person name="Mayjonade B."/>
            <person name="Legrand L."/>
            <person name="Gill N."/>
            <person name="Kane N.C."/>
            <person name="Bowers J.E."/>
            <person name="Hubner S."/>
            <person name="Bellec A."/>
            <person name="Berard A."/>
            <person name="Berges H."/>
            <person name="Blanchet N."/>
            <person name="Boniface M.C."/>
            <person name="Brunel D."/>
            <person name="Catrice O."/>
            <person name="Chaidir N."/>
            <person name="Claudel C."/>
            <person name="Donnadieu C."/>
            <person name="Faraut T."/>
            <person name="Fievet G."/>
            <person name="Helmstetter N."/>
            <person name="King M."/>
            <person name="Knapp S.J."/>
            <person name="Lai Z."/>
            <person name="Le Paslier M.C."/>
            <person name="Lippi Y."/>
            <person name="Lorenzon L."/>
            <person name="Mandel J.R."/>
            <person name="Marage G."/>
            <person name="Marchand G."/>
            <person name="Marquand E."/>
            <person name="Bret-Mestries E."/>
            <person name="Morien E."/>
            <person name="Nambeesan S."/>
            <person name="Nguyen T."/>
            <person name="Pegot-Espagnet P."/>
            <person name="Pouilly N."/>
            <person name="Raftis F."/>
            <person name="Sallet E."/>
            <person name="Schiex T."/>
            <person name="Thomas J."/>
            <person name="Vandecasteele C."/>
            <person name="Vares D."/>
            <person name="Vear F."/>
            <person name="Vautrin S."/>
            <person name="Crespi M."/>
            <person name="Mangin B."/>
            <person name="Burke J.M."/>
            <person name="Salse J."/>
            <person name="Munos S."/>
            <person name="Vincourt P."/>
            <person name="Rieseberg L.H."/>
            <person name="Langlade N.B."/>
        </authorList>
    </citation>
    <scope>NUCLEOTIDE SEQUENCE [LARGE SCALE GENOMIC DNA]</scope>
    <source>
        <strain evidence="3">cv. SF193</strain>
    </source>
</reference>
<dbReference type="InParanoid" id="A0A251T731"/>
<name>A0A251T731_HELAN</name>
<dbReference type="EMBL" id="CM007901">
    <property type="protein sequence ID" value="OTG06472.1"/>
    <property type="molecule type" value="Genomic_DNA"/>
</dbReference>
<organism evidence="2 3">
    <name type="scientific">Helianthus annuus</name>
    <name type="common">Common sunflower</name>
    <dbReference type="NCBI Taxonomy" id="4232"/>
    <lineage>
        <taxon>Eukaryota</taxon>
        <taxon>Viridiplantae</taxon>
        <taxon>Streptophyta</taxon>
        <taxon>Embryophyta</taxon>
        <taxon>Tracheophyta</taxon>
        <taxon>Spermatophyta</taxon>
        <taxon>Magnoliopsida</taxon>
        <taxon>eudicotyledons</taxon>
        <taxon>Gunneridae</taxon>
        <taxon>Pentapetalae</taxon>
        <taxon>asterids</taxon>
        <taxon>campanulids</taxon>
        <taxon>Asterales</taxon>
        <taxon>Asteraceae</taxon>
        <taxon>Asteroideae</taxon>
        <taxon>Heliantheae alliance</taxon>
        <taxon>Heliantheae</taxon>
        <taxon>Helianthus</taxon>
    </lineage>
</organism>
<protein>
    <recommendedName>
        <fullName evidence="4">Secreted protein</fullName>
    </recommendedName>
</protein>
<feature type="signal peptide" evidence="1">
    <location>
        <begin position="1"/>
        <end position="17"/>
    </location>
</feature>
<feature type="chain" id="PRO_5011970539" description="Secreted protein" evidence="1">
    <location>
        <begin position="18"/>
        <end position="72"/>
    </location>
</feature>